<keyword evidence="1" id="KW-0472">Membrane</keyword>
<name>A0A430QIK3_SCHBO</name>
<reference evidence="2 3" key="1">
    <citation type="journal article" date="2019" name="PLoS Pathog.">
        <title>Genome sequence of the bovine parasite Schistosoma bovis Tanzania.</title>
        <authorList>
            <person name="Oey H."/>
            <person name="Zakrzewski M."/>
            <person name="Gobert G."/>
            <person name="Gravermann K."/>
            <person name="Stoye J."/>
            <person name="Jones M."/>
            <person name="Mcmanus D."/>
            <person name="Krause L."/>
        </authorList>
    </citation>
    <scope>NUCLEOTIDE SEQUENCE [LARGE SCALE GENOMIC DNA]</scope>
    <source>
        <strain evidence="2 3">TAN1997</strain>
    </source>
</reference>
<protein>
    <submittedName>
        <fullName evidence="2">Uncharacterized protein</fullName>
    </submittedName>
</protein>
<evidence type="ECO:0000256" key="1">
    <source>
        <dbReference type="SAM" id="Phobius"/>
    </source>
</evidence>
<accession>A0A430QIK3</accession>
<gene>
    <name evidence="2" type="ORF">DC041_0000629</name>
</gene>
<comment type="caution">
    <text evidence="2">The sequence shown here is derived from an EMBL/GenBank/DDBJ whole genome shotgun (WGS) entry which is preliminary data.</text>
</comment>
<keyword evidence="3" id="KW-1185">Reference proteome</keyword>
<dbReference type="Proteomes" id="UP000290809">
    <property type="component" value="Unassembled WGS sequence"/>
</dbReference>
<keyword evidence="1" id="KW-1133">Transmembrane helix</keyword>
<feature type="transmembrane region" description="Helical" evidence="1">
    <location>
        <begin position="12"/>
        <end position="36"/>
    </location>
</feature>
<proteinExistence type="predicted"/>
<organism evidence="2 3">
    <name type="scientific">Schistosoma bovis</name>
    <name type="common">Blood fluke</name>
    <dbReference type="NCBI Taxonomy" id="6184"/>
    <lineage>
        <taxon>Eukaryota</taxon>
        <taxon>Metazoa</taxon>
        <taxon>Spiralia</taxon>
        <taxon>Lophotrochozoa</taxon>
        <taxon>Platyhelminthes</taxon>
        <taxon>Trematoda</taxon>
        <taxon>Digenea</taxon>
        <taxon>Strigeidida</taxon>
        <taxon>Schistosomatoidea</taxon>
        <taxon>Schistosomatidae</taxon>
        <taxon>Schistosoma</taxon>
    </lineage>
</organism>
<evidence type="ECO:0000313" key="2">
    <source>
        <dbReference type="EMBL" id="RTG87505.1"/>
    </source>
</evidence>
<sequence length="70" mass="7989">MQDAAEFQWTLLPLWMSFVPYLLLYSIVSSFVFALVNKKVLHACFYSISVDIQMLSNNIINLANKLFGGL</sequence>
<keyword evidence="1" id="KW-0812">Transmembrane</keyword>
<dbReference type="EMBL" id="QMKO01001671">
    <property type="protein sequence ID" value="RTG87505.1"/>
    <property type="molecule type" value="Genomic_DNA"/>
</dbReference>
<dbReference type="AlphaFoldDB" id="A0A430QIK3"/>
<evidence type="ECO:0000313" key="3">
    <source>
        <dbReference type="Proteomes" id="UP000290809"/>
    </source>
</evidence>